<comment type="catalytic activity">
    <reaction evidence="16">
        <text>L-lysyl-L-lysine(out) = L-lysyl-L-lysine(in)</text>
        <dbReference type="Rhea" id="RHEA:79403"/>
        <dbReference type="ChEBI" id="CHEBI:229956"/>
    </reaction>
</comment>
<dbReference type="SUPFAM" id="SSF103473">
    <property type="entry name" value="MFS general substrate transporter"/>
    <property type="match status" value="1"/>
</dbReference>
<accession>A0A2Z4XWV3</accession>
<evidence type="ECO:0000256" key="12">
    <source>
        <dbReference type="ARBA" id="ARBA00044891"/>
    </source>
</evidence>
<dbReference type="RefSeq" id="WP_112869372.1">
    <property type="nucleotide sequence ID" value="NZ_CP021781.1"/>
</dbReference>
<feature type="transmembrane region" description="Helical" evidence="25">
    <location>
        <begin position="346"/>
        <end position="367"/>
    </location>
</feature>
<feature type="transmembrane region" description="Helical" evidence="25">
    <location>
        <begin position="172"/>
        <end position="193"/>
    </location>
</feature>
<keyword evidence="7" id="KW-0458">Lysosome</keyword>
<evidence type="ECO:0000256" key="17">
    <source>
        <dbReference type="ARBA" id="ARBA00044903"/>
    </source>
</evidence>
<comment type="catalytic activity">
    <reaction evidence="20">
        <text>L-lysyl-glycine(out) = L-lysyl-glycine(in)</text>
        <dbReference type="Rhea" id="RHEA:79407"/>
        <dbReference type="ChEBI" id="CHEBI:191202"/>
    </reaction>
</comment>
<comment type="catalytic activity">
    <reaction evidence="13">
        <text>L-alpha-aminoacyl-L-lysine(out) = L-alpha-aminoacyl-L-lysine(in)</text>
        <dbReference type="Rhea" id="RHEA:79383"/>
        <dbReference type="ChEBI" id="CHEBI:229966"/>
    </reaction>
</comment>
<comment type="catalytic activity">
    <reaction evidence="12">
        <text>L-lysyl-L-alpha-amino acid(out) = L-lysyl-L-alpha-amino acid(in)</text>
        <dbReference type="Rhea" id="RHEA:79387"/>
        <dbReference type="ChEBI" id="CHEBI:229965"/>
    </reaction>
</comment>
<dbReference type="InterPro" id="IPR052187">
    <property type="entry name" value="MFSD1"/>
</dbReference>
<evidence type="ECO:0000256" key="13">
    <source>
        <dbReference type="ARBA" id="ARBA00044893"/>
    </source>
</evidence>
<reference evidence="28 30" key="2">
    <citation type="submission" date="2019-08" db="EMBL/GenBank/DDBJ databases">
        <title>Complete genome sequences of Francisella adeliensis (FSC1325 and FSC1326).</title>
        <authorList>
            <person name="Ohrman C."/>
            <person name="Uneklint I."/>
            <person name="Vallesi A."/>
            <person name="Karlsson L."/>
            <person name="Sjodin A."/>
        </authorList>
    </citation>
    <scope>NUCLEOTIDE SEQUENCE [LARGE SCALE GENOMIC DNA]</scope>
    <source>
        <strain evidence="28 30">FSC1325</strain>
    </source>
</reference>
<evidence type="ECO:0000256" key="1">
    <source>
        <dbReference type="ARBA" id="ARBA00004155"/>
    </source>
</evidence>
<dbReference type="InterPro" id="IPR020846">
    <property type="entry name" value="MFS_dom"/>
</dbReference>
<dbReference type="GO" id="GO:0005765">
    <property type="term" value="C:lysosomal membrane"/>
    <property type="evidence" value="ECO:0007669"/>
    <property type="project" value="UniProtKB-SubCell"/>
</dbReference>
<feature type="transmembrane region" description="Helical" evidence="25">
    <location>
        <begin position="318"/>
        <end position="339"/>
    </location>
</feature>
<dbReference type="Pfam" id="PF07690">
    <property type="entry name" value="MFS_1"/>
    <property type="match status" value="1"/>
</dbReference>
<feature type="transmembrane region" description="Helical" evidence="25">
    <location>
        <begin position="408"/>
        <end position="429"/>
    </location>
</feature>
<comment type="similarity">
    <text evidence="2">Belongs to the major facilitator superfamily.</text>
</comment>
<feature type="domain" description="Major facilitator superfamily (MFS) profile" evidence="26">
    <location>
        <begin position="11"/>
        <end position="434"/>
    </location>
</feature>
<dbReference type="OrthoDB" id="5620971at2"/>
<keyword evidence="6 25" id="KW-0472">Membrane</keyword>
<dbReference type="InterPro" id="IPR011701">
    <property type="entry name" value="MFS"/>
</dbReference>
<feature type="transmembrane region" description="Helical" evidence="25">
    <location>
        <begin position="12"/>
        <end position="32"/>
    </location>
</feature>
<proteinExistence type="inferred from homology"/>
<evidence type="ECO:0000313" key="30">
    <source>
        <dbReference type="Proteomes" id="UP000681131"/>
    </source>
</evidence>
<evidence type="ECO:0000256" key="19">
    <source>
        <dbReference type="ARBA" id="ARBA00044919"/>
    </source>
</evidence>
<comment type="catalytic activity">
    <reaction evidence="14">
        <text>L-aspartyl-L-lysine(out) = L-aspartyl-L-lysine(in)</text>
        <dbReference type="Rhea" id="RHEA:79411"/>
        <dbReference type="ChEBI" id="CHEBI:229953"/>
    </reaction>
</comment>
<comment type="catalytic activity">
    <reaction evidence="19">
        <text>L-alanyl-L-lysine(out) = L-alanyl-L-lysine(in)</text>
        <dbReference type="Rhea" id="RHEA:79415"/>
        <dbReference type="ChEBI" id="CHEBI:192470"/>
    </reaction>
</comment>
<evidence type="ECO:0000256" key="20">
    <source>
        <dbReference type="ARBA" id="ARBA00044924"/>
    </source>
</evidence>
<dbReference type="GO" id="GO:0022857">
    <property type="term" value="F:transmembrane transporter activity"/>
    <property type="evidence" value="ECO:0007669"/>
    <property type="project" value="InterPro"/>
</dbReference>
<evidence type="ECO:0000256" key="4">
    <source>
        <dbReference type="ARBA" id="ARBA00022692"/>
    </source>
</evidence>
<dbReference type="AlphaFoldDB" id="A0A2Z4XWV3"/>
<dbReference type="PANTHER" id="PTHR23512">
    <property type="entry name" value="MAJOR FACILITATOR SUPERFAMILY DOMAIN-CONTAINING PROTEIN 1"/>
    <property type="match status" value="1"/>
</dbReference>
<comment type="catalytic activity">
    <reaction evidence="10">
        <text>L-alpha-aminoacyl-L-arginine(out) = L-alpha-aminoacyl-L-arginine(in)</text>
        <dbReference type="Rhea" id="RHEA:79367"/>
        <dbReference type="ChEBI" id="CHEBI:229968"/>
    </reaction>
</comment>
<evidence type="ECO:0000256" key="11">
    <source>
        <dbReference type="ARBA" id="ARBA00044884"/>
    </source>
</evidence>
<dbReference type="KEGG" id="fad:CDH04_01630"/>
<keyword evidence="5 25" id="KW-1133">Transmembrane helix</keyword>
<comment type="function">
    <text evidence="23">Lysosomal dipeptide uniporter that selectively exports lysine, arginine or histidine-containing dipeptides with a net positive charge from the lysosome lumen into the cytosol. Could play a role in a specific type of protein O-glycosylation indirectly regulating macrophages migration and tissue invasion. Also essential for liver homeostasis.</text>
</comment>
<evidence type="ECO:0000313" key="27">
    <source>
        <dbReference type="EMBL" id="AXA33199.1"/>
    </source>
</evidence>
<feature type="transmembrane region" description="Helical" evidence="25">
    <location>
        <begin position="107"/>
        <end position="128"/>
    </location>
</feature>
<organism evidence="27 29">
    <name type="scientific">Francisella adeliensis</name>
    <dbReference type="NCBI Taxonomy" id="2007306"/>
    <lineage>
        <taxon>Bacteria</taxon>
        <taxon>Pseudomonadati</taxon>
        <taxon>Pseudomonadota</taxon>
        <taxon>Gammaproteobacteria</taxon>
        <taxon>Thiotrichales</taxon>
        <taxon>Francisellaceae</taxon>
        <taxon>Francisella</taxon>
    </lineage>
</organism>
<comment type="subcellular location">
    <subcellularLocation>
        <location evidence="1">Lysosome membrane</location>
        <topology evidence="1">Multi-pass membrane protein</topology>
    </subcellularLocation>
</comment>
<keyword evidence="30" id="KW-1185">Reference proteome</keyword>
<evidence type="ECO:0000256" key="6">
    <source>
        <dbReference type="ARBA" id="ARBA00023136"/>
    </source>
</evidence>
<gene>
    <name evidence="27" type="ORF">CDH04_01630</name>
    <name evidence="28" type="ORF">FZC43_01635</name>
</gene>
<feature type="transmembrane region" description="Helical" evidence="25">
    <location>
        <begin position="262"/>
        <end position="281"/>
    </location>
</feature>
<evidence type="ECO:0000256" key="10">
    <source>
        <dbReference type="ARBA" id="ARBA00044881"/>
    </source>
</evidence>
<dbReference type="PANTHER" id="PTHR23512:SF3">
    <property type="entry name" value="MAJOR FACILITATOR SUPERFAMILY DOMAIN-CONTAINING PROTEIN 1"/>
    <property type="match status" value="1"/>
</dbReference>
<dbReference type="EMBL" id="CP043424">
    <property type="protein sequence ID" value="QIW11427.1"/>
    <property type="molecule type" value="Genomic_DNA"/>
</dbReference>
<comment type="catalytic activity">
    <reaction evidence="15">
        <text>L-arginyl-L-alpha-amino acid(out) = L-arginyl-L-alpha-amino acid(in)</text>
        <dbReference type="Rhea" id="RHEA:79371"/>
        <dbReference type="ChEBI" id="CHEBI:84315"/>
    </reaction>
</comment>
<evidence type="ECO:0000256" key="24">
    <source>
        <dbReference type="ARBA" id="ARBA00046376"/>
    </source>
</evidence>
<evidence type="ECO:0000256" key="16">
    <source>
        <dbReference type="ARBA" id="ARBA00044900"/>
    </source>
</evidence>
<dbReference type="EMBL" id="CP021781">
    <property type="protein sequence ID" value="AXA33199.1"/>
    <property type="molecule type" value="Genomic_DNA"/>
</dbReference>
<dbReference type="Proteomes" id="UP000251120">
    <property type="component" value="Chromosome"/>
</dbReference>
<evidence type="ECO:0000256" key="22">
    <source>
        <dbReference type="ARBA" id="ARBA00045018"/>
    </source>
</evidence>
<comment type="catalytic activity">
    <reaction evidence="17">
        <text>L-arginyl-glycine(out) = L-arginyl-glycine(in)</text>
        <dbReference type="Rhea" id="RHEA:79391"/>
        <dbReference type="ChEBI" id="CHEBI:229955"/>
    </reaction>
</comment>
<comment type="catalytic activity">
    <reaction evidence="9">
        <text>L-histidyl-glycine(out) = L-histidyl-glycine(in)</text>
        <dbReference type="Rhea" id="RHEA:79395"/>
        <dbReference type="ChEBI" id="CHEBI:229957"/>
    </reaction>
</comment>
<dbReference type="PROSITE" id="PS50850">
    <property type="entry name" value="MFS"/>
    <property type="match status" value="1"/>
</dbReference>
<comment type="catalytic activity">
    <reaction evidence="11">
        <text>L-alpha-aminoacyl-L-histidine(out) = L-alpha-aminoacyl-L-histidine(in)</text>
        <dbReference type="Rhea" id="RHEA:79375"/>
        <dbReference type="ChEBI" id="CHEBI:229967"/>
    </reaction>
</comment>
<sequence>MAKQIYNIRGYAWIIILLSSFLLFDKYIMQVFPSLITDDMMISFKTNATQTGALGSAFFWSIIVCQLFIAGPIIDKYGFRLISPVSITISTAGVILFVVAANMGSLTLAYIARIITGMGVSFATISYLKAVSVWFEPRQFAFAASFLATAAMIGALCAQAPLAYIISLCGDWKAAMLLICVLSLFMAVVYYIVVRDFNPEQPEASNSSDKLTTMMSLKEVIKNKDNWLLTLYVGLSFTAVDAFAGFWGNAYFREAYGVSKESAASIISMIFIGMAVGSPILGKISEMLDSRKGVMIVFHIIGTIALSIVLLTKTSATMSAILLFIFGLCLGIYMLSFAIGNRINPIILTATVAAFINTGEPILGAIFDPLIGYFLDWSWTGKFITSTGAVVSQQIMPTDIKYFELSSYHFAFTTLVISMILSLIVLLFINDKKNNN</sequence>
<keyword evidence="4 25" id="KW-0812">Transmembrane</keyword>
<dbReference type="InterPro" id="IPR036259">
    <property type="entry name" value="MFS_trans_sf"/>
</dbReference>
<name>A0A2Z4XWV3_9GAMM</name>
<evidence type="ECO:0000256" key="9">
    <source>
        <dbReference type="ARBA" id="ARBA00044878"/>
    </source>
</evidence>
<evidence type="ECO:0000256" key="23">
    <source>
        <dbReference type="ARBA" id="ARBA00045709"/>
    </source>
</evidence>
<feature type="transmembrane region" description="Helical" evidence="25">
    <location>
        <begin position="81"/>
        <end position="101"/>
    </location>
</feature>
<evidence type="ECO:0000256" key="18">
    <source>
        <dbReference type="ARBA" id="ARBA00044912"/>
    </source>
</evidence>
<protein>
    <recommendedName>
        <fullName evidence="21">Lysosomal dipeptide transporter MFSD1</fullName>
    </recommendedName>
    <alternativeName>
        <fullName evidence="22">Major facilitator superfamily domain-containing protein 1</fullName>
    </alternativeName>
</protein>
<feature type="transmembrane region" description="Helical" evidence="25">
    <location>
        <begin position="293"/>
        <end position="312"/>
    </location>
</feature>
<evidence type="ECO:0000256" key="5">
    <source>
        <dbReference type="ARBA" id="ARBA00022989"/>
    </source>
</evidence>
<comment type="subunit">
    <text evidence="24">Homodimer. Interacts with lysosomal protein GLMP (via lumenal domain); the interaction starts while both proteins are still in the endoplasmic reticulum and is required for stabilization of MFSD1 in lysosomes but has no direct effect on its targeting to lysosomes or transporter activity.</text>
</comment>
<evidence type="ECO:0000313" key="29">
    <source>
        <dbReference type="Proteomes" id="UP000251120"/>
    </source>
</evidence>
<dbReference type="Gene3D" id="1.20.1250.20">
    <property type="entry name" value="MFS general substrate transporter like domains"/>
    <property type="match status" value="2"/>
</dbReference>
<comment type="catalytic activity">
    <reaction evidence="18">
        <text>L-histidyl-L-alpha-amino acid(out) = L-histidyl-L-alpha-amino acid(in)</text>
        <dbReference type="Rhea" id="RHEA:79379"/>
        <dbReference type="ChEBI" id="CHEBI:229964"/>
    </reaction>
</comment>
<feature type="transmembrane region" description="Helical" evidence="25">
    <location>
        <begin position="227"/>
        <end position="250"/>
    </location>
</feature>
<feature type="transmembrane region" description="Helical" evidence="25">
    <location>
        <begin position="140"/>
        <end position="166"/>
    </location>
</feature>
<evidence type="ECO:0000256" key="14">
    <source>
        <dbReference type="ARBA" id="ARBA00044898"/>
    </source>
</evidence>
<feature type="transmembrane region" description="Helical" evidence="25">
    <location>
        <begin position="52"/>
        <end position="74"/>
    </location>
</feature>
<evidence type="ECO:0000313" key="28">
    <source>
        <dbReference type="EMBL" id="QIW11427.1"/>
    </source>
</evidence>
<keyword evidence="3" id="KW-0813">Transport</keyword>
<evidence type="ECO:0000259" key="26">
    <source>
        <dbReference type="PROSITE" id="PS50850"/>
    </source>
</evidence>
<reference evidence="27 29" key="1">
    <citation type="submission" date="2017-06" db="EMBL/GenBank/DDBJ databases">
        <title>Complete genome of Francisella adeliensis.</title>
        <authorList>
            <person name="Vallesi A."/>
            <person name="Sjodin A."/>
        </authorList>
    </citation>
    <scope>NUCLEOTIDE SEQUENCE [LARGE SCALE GENOMIC DNA]</scope>
    <source>
        <strain evidence="27 29">FDC440</strain>
    </source>
</reference>
<evidence type="ECO:0000256" key="7">
    <source>
        <dbReference type="ARBA" id="ARBA00023228"/>
    </source>
</evidence>
<evidence type="ECO:0000256" key="21">
    <source>
        <dbReference type="ARBA" id="ARBA00044985"/>
    </source>
</evidence>
<evidence type="ECO:0000256" key="25">
    <source>
        <dbReference type="SAM" id="Phobius"/>
    </source>
</evidence>
<evidence type="ECO:0000256" key="8">
    <source>
        <dbReference type="ARBA" id="ARBA00044876"/>
    </source>
</evidence>
<evidence type="ECO:0000256" key="2">
    <source>
        <dbReference type="ARBA" id="ARBA00008335"/>
    </source>
</evidence>
<comment type="catalytic activity">
    <reaction evidence="8">
        <text>L-lysyl-L-alanine(out) = L-lysyl-L-alanine(in)</text>
        <dbReference type="Rhea" id="RHEA:79399"/>
        <dbReference type="ChEBI" id="CHEBI:229954"/>
    </reaction>
</comment>
<evidence type="ECO:0000256" key="15">
    <source>
        <dbReference type="ARBA" id="ARBA00044899"/>
    </source>
</evidence>
<dbReference type="Proteomes" id="UP000681131">
    <property type="component" value="Chromosome"/>
</dbReference>
<evidence type="ECO:0000256" key="3">
    <source>
        <dbReference type="ARBA" id="ARBA00022448"/>
    </source>
</evidence>